<dbReference type="PROSITE" id="PS51379">
    <property type="entry name" value="4FE4S_FER_2"/>
    <property type="match status" value="2"/>
</dbReference>
<keyword evidence="8 14" id="KW-0249">Electron transport</keyword>
<dbReference type="InterPro" id="IPR045025">
    <property type="entry name" value="HACL1-like"/>
</dbReference>
<dbReference type="CDD" id="cd02008">
    <property type="entry name" value="TPP_IOR_alpha"/>
    <property type="match status" value="1"/>
</dbReference>
<comment type="catalytic activity">
    <reaction evidence="13 14">
        <text>indole-3-pyruvate + 2 oxidized [2Fe-2S]-[ferredoxin] + CoA = (indol-3-yl)acetyl-CoA + 2 reduced [2Fe-2S]-[ferredoxin] + CO2 + H(+)</text>
        <dbReference type="Rhea" id="RHEA:12645"/>
        <dbReference type="Rhea" id="RHEA-COMP:10000"/>
        <dbReference type="Rhea" id="RHEA-COMP:10001"/>
        <dbReference type="ChEBI" id="CHEBI:15378"/>
        <dbReference type="ChEBI" id="CHEBI:16526"/>
        <dbReference type="ChEBI" id="CHEBI:17640"/>
        <dbReference type="ChEBI" id="CHEBI:33737"/>
        <dbReference type="ChEBI" id="CHEBI:33738"/>
        <dbReference type="ChEBI" id="CHEBI:57271"/>
        <dbReference type="ChEBI" id="CHEBI:57287"/>
        <dbReference type="EC" id="1.2.7.8"/>
    </reaction>
</comment>
<dbReference type="Gene3D" id="3.30.70.20">
    <property type="match status" value="1"/>
</dbReference>
<dbReference type="InterPro" id="IPR017900">
    <property type="entry name" value="4Fe4S_Fe_S_CS"/>
</dbReference>
<comment type="caution">
    <text evidence="16">The sequence shown here is derived from an EMBL/GenBank/DDBJ whole genome shotgun (WGS) entry which is preliminary data.</text>
</comment>
<evidence type="ECO:0000256" key="14">
    <source>
        <dbReference type="PIRNR" id="PIRNR006439"/>
    </source>
</evidence>
<dbReference type="InterPro" id="IPR002880">
    <property type="entry name" value="Pyrv_Fd/Flavodoxin_OxRdtase_N"/>
</dbReference>
<dbReference type="InterPro" id="IPR017896">
    <property type="entry name" value="4Fe4S_Fe-S-bd"/>
</dbReference>
<keyword evidence="11 14" id="KW-0411">Iron-sulfur</keyword>
<feature type="domain" description="4Fe-4S ferredoxin-type" evidence="15">
    <location>
        <begin position="588"/>
        <end position="616"/>
    </location>
</feature>
<evidence type="ECO:0000256" key="6">
    <source>
        <dbReference type="ARBA" id="ARBA00022485"/>
    </source>
</evidence>
<evidence type="ECO:0000256" key="5">
    <source>
        <dbReference type="ARBA" id="ARBA00022448"/>
    </source>
</evidence>
<protein>
    <recommendedName>
        <fullName evidence="4 14">Indolepyruvate oxidoreductase subunit IorA</fullName>
        <shortName evidence="14">IOR</shortName>
        <ecNumber evidence="3 14">1.2.7.8</ecNumber>
    </recommendedName>
    <alternativeName>
        <fullName evidence="12 14">Indolepyruvate ferredoxin oxidoreductase subunit alpha</fullName>
    </alternativeName>
</protein>
<dbReference type="Pfam" id="PF12838">
    <property type="entry name" value="Fer4_7"/>
    <property type="match status" value="1"/>
</dbReference>
<evidence type="ECO:0000256" key="3">
    <source>
        <dbReference type="ARBA" id="ARBA00012812"/>
    </source>
</evidence>
<evidence type="ECO:0000313" key="17">
    <source>
        <dbReference type="Proteomes" id="UP000006462"/>
    </source>
</evidence>
<evidence type="ECO:0000256" key="7">
    <source>
        <dbReference type="ARBA" id="ARBA00022723"/>
    </source>
</evidence>
<dbReference type="SUPFAM" id="SSF54862">
    <property type="entry name" value="4Fe-4S ferredoxins"/>
    <property type="match status" value="1"/>
</dbReference>
<dbReference type="NCBIfam" id="TIGR03336">
    <property type="entry name" value="IOR_alpha"/>
    <property type="match status" value="1"/>
</dbReference>
<keyword evidence="5 14" id="KW-0813">Transport</keyword>
<dbReference type="PANTHER" id="PTHR43710">
    <property type="entry name" value="2-HYDROXYACYL-COA LYASE"/>
    <property type="match status" value="1"/>
</dbReference>
<dbReference type="PIRSF" id="PIRSF006439">
    <property type="entry name" value="Indolepyruvate_ferr_oxidored"/>
    <property type="match status" value="1"/>
</dbReference>
<proteinExistence type="predicted"/>
<evidence type="ECO:0000313" key="16">
    <source>
        <dbReference type="EMBL" id="EFB91013.1"/>
    </source>
</evidence>
<evidence type="ECO:0000256" key="10">
    <source>
        <dbReference type="ARBA" id="ARBA00023004"/>
    </source>
</evidence>
<dbReference type="EMBL" id="ADFP01000051">
    <property type="protein sequence ID" value="EFB91013.1"/>
    <property type="molecule type" value="Genomic_DNA"/>
</dbReference>
<keyword evidence="10 14" id="KW-0408">Iron</keyword>
<feature type="domain" description="4Fe-4S ferredoxin-type" evidence="15">
    <location>
        <begin position="618"/>
        <end position="647"/>
    </location>
</feature>
<evidence type="ECO:0000256" key="11">
    <source>
        <dbReference type="ARBA" id="ARBA00023014"/>
    </source>
</evidence>
<dbReference type="CDD" id="cd07034">
    <property type="entry name" value="TPP_PYR_PFOR_IOR-alpha_like"/>
    <property type="match status" value="1"/>
</dbReference>
<dbReference type="InterPro" id="IPR029061">
    <property type="entry name" value="THDP-binding"/>
</dbReference>
<comment type="cofactor">
    <cofactor evidence="14">
        <name>[4Fe-4S] cluster</name>
        <dbReference type="ChEBI" id="CHEBI:49883"/>
    </cofactor>
    <text evidence="14">Binds 2 [4Fe-4S] clusters. In this family the first cluster has a non-standard and varying [4Fe-4S] binding motif CX(2)CX(2)CX(4-5)CP.</text>
</comment>
<comment type="subunit">
    <text evidence="2">Heterodimer of the IorA and IorB subunits.</text>
</comment>
<keyword evidence="6 14" id="KW-0004">4Fe-4S</keyword>
<evidence type="ECO:0000256" key="4">
    <source>
        <dbReference type="ARBA" id="ARBA00017710"/>
    </source>
</evidence>
<dbReference type="PANTHER" id="PTHR43710:SF5">
    <property type="entry name" value="INDOLEPYRUVATE FERREDOXIN OXIDOREDUCTASE ALPHA SUBUNIT"/>
    <property type="match status" value="1"/>
</dbReference>
<evidence type="ECO:0000259" key="15">
    <source>
        <dbReference type="PROSITE" id="PS51379"/>
    </source>
</evidence>
<sequence>MIVTAIPPFYAAVIYFPYNAIIEKYFHIFKFFYKIQIESEIIYSQKQNGGIQVTKQLMSGNEAVARGAWEAGVAFASAYPGTPSTEILENVGTYKEIVAEWAPNEKVAMEAAIGASMGGVRSMAAMKHVGLNVAADPIFTFAYMGVSGGMVFVTADDPGMHSSQNEQDNRNYAPFIKIPMLEPSDSQEAKDMFRDAFDLSERFDTPVMFRMTTRVCHSKSLVEPGERHPFAAIPYVKNRAKFDDVPAAAKRNRLKMPERDRRLLELSNDCEYNRAEYSGSGKVGIVTSGVSYQYAKEVFGDSVSYLKLGLTNPLPIDLIREFRARVETMYVIEELDPYMENQIKAAGIDCIGKDKIPAIDELNPNIIRKALLGEEARGVQGDPKLVVPRPPALCAGCPHRGFFYEAAKRKDTVIVGDIGCYALSGNEPLNAKDLANCMGSAFSVGHGLSKAFALSGQDKIVVACMGDSTFFHTGINALEEVIYNDSHLICCVLDNRITGMTGHQENPGTGYTLKGEPATIMDIGTIVRALGLERVRTVNPLRLDEMKKALDWAYTEVREGPVVLITRWPCVLKRLSAEDRREFRMTPAQCTIDRKKCIGCKKCLSTGCPALSFDTRERKAVIDPMQCVGCTVCAQVCPRQAIVKGAKKA</sequence>
<accession>A0ABM9ZVU2</accession>
<evidence type="ECO:0000256" key="9">
    <source>
        <dbReference type="ARBA" id="ARBA00023002"/>
    </source>
</evidence>
<keyword evidence="9 14" id="KW-0560">Oxidoreductase</keyword>
<dbReference type="Proteomes" id="UP000006462">
    <property type="component" value="Unassembled WGS sequence"/>
</dbReference>
<name>A0ABM9ZVU2_9BACT</name>
<dbReference type="InterPro" id="IPR017721">
    <property type="entry name" value="IorA"/>
</dbReference>
<organism evidence="16 17">
    <name type="scientific">Pyramidobacter piscolens W5455</name>
    <dbReference type="NCBI Taxonomy" id="352165"/>
    <lineage>
        <taxon>Bacteria</taxon>
        <taxon>Thermotogati</taxon>
        <taxon>Synergistota</taxon>
        <taxon>Synergistia</taxon>
        <taxon>Synergistales</taxon>
        <taxon>Dethiosulfovibrionaceae</taxon>
        <taxon>Pyramidobacter</taxon>
    </lineage>
</organism>
<evidence type="ECO:0000256" key="2">
    <source>
        <dbReference type="ARBA" id="ARBA00011238"/>
    </source>
</evidence>
<reference evidence="16 17" key="1">
    <citation type="submission" date="2009-12" db="EMBL/GenBank/DDBJ databases">
        <authorList>
            <person name="Shrivastava S."/>
            <person name="Madupu R."/>
            <person name="Durkin A.S."/>
            <person name="Torralba M."/>
            <person name="Methe B."/>
            <person name="Sutton G.G."/>
            <person name="Strausberg R.L."/>
            <person name="Nelson K.E."/>
        </authorList>
    </citation>
    <scope>NUCLEOTIDE SEQUENCE [LARGE SCALE GENOMIC DNA]</scope>
    <source>
        <strain evidence="16 17">W5455</strain>
    </source>
</reference>
<evidence type="ECO:0000256" key="8">
    <source>
        <dbReference type="ARBA" id="ARBA00022982"/>
    </source>
</evidence>
<dbReference type="EC" id="1.2.7.8" evidence="3 14"/>
<comment type="function">
    <text evidence="1 14">Catalyzes the ferredoxin-dependent oxidative decarboxylation of arylpyruvates.</text>
</comment>
<dbReference type="Pfam" id="PF01855">
    <property type="entry name" value="POR_N"/>
    <property type="match status" value="1"/>
</dbReference>
<dbReference type="InterPro" id="IPR009014">
    <property type="entry name" value="Transketo_C/PFOR_II"/>
</dbReference>
<evidence type="ECO:0000256" key="13">
    <source>
        <dbReference type="ARBA" id="ARBA00048332"/>
    </source>
</evidence>
<dbReference type="SUPFAM" id="SSF52518">
    <property type="entry name" value="Thiamin diphosphate-binding fold (THDP-binding)"/>
    <property type="match status" value="2"/>
</dbReference>
<evidence type="ECO:0000256" key="12">
    <source>
        <dbReference type="ARBA" id="ARBA00030514"/>
    </source>
</evidence>
<evidence type="ECO:0000256" key="1">
    <source>
        <dbReference type="ARBA" id="ARBA00002995"/>
    </source>
</evidence>
<dbReference type="SUPFAM" id="SSF52922">
    <property type="entry name" value="TK C-terminal domain-like"/>
    <property type="match status" value="1"/>
</dbReference>
<dbReference type="InterPro" id="IPR011766">
    <property type="entry name" value="TPP_enzyme_TPP-bd"/>
</dbReference>
<dbReference type="PROSITE" id="PS00198">
    <property type="entry name" value="4FE4S_FER_1"/>
    <property type="match status" value="1"/>
</dbReference>
<dbReference type="Pfam" id="PF02775">
    <property type="entry name" value="TPP_enzyme_C"/>
    <property type="match status" value="1"/>
</dbReference>
<gene>
    <name evidence="16" type="primary">iorA</name>
    <name evidence="16" type="ORF">HMPREF7215_0605</name>
</gene>
<keyword evidence="17" id="KW-1185">Reference proteome</keyword>
<keyword evidence="7 14" id="KW-0479">Metal-binding</keyword>
<dbReference type="Gene3D" id="3.40.50.970">
    <property type="match status" value="2"/>
</dbReference>
<dbReference type="GO" id="GO:0043805">
    <property type="term" value="F:indolepyruvate ferredoxin oxidoreductase activity"/>
    <property type="evidence" value="ECO:0007669"/>
    <property type="project" value="UniProtKB-EC"/>
</dbReference>